<organism evidence="1 2">
    <name type="scientific">Sedimentisphaera cyanobacteriorum</name>
    <dbReference type="NCBI Taxonomy" id="1940790"/>
    <lineage>
        <taxon>Bacteria</taxon>
        <taxon>Pseudomonadati</taxon>
        <taxon>Planctomycetota</taxon>
        <taxon>Phycisphaerae</taxon>
        <taxon>Sedimentisphaerales</taxon>
        <taxon>Sedimentisphaeraceae</taxon>
        <taxon>Sedimentisphaera</taxon>
    </lineage>
</organism>
<sequence>MKNPFREGTISYDDFNKMSDLRWHCSKCELRSGQAKTWQVWRQEKGVQLDKDENGNFYKRIYCSRCEARTVHRKLKSLDILEVNKARYGIPSKLAKRIKQLYNFEEAVLLRQLSERELEIDHKFPQVRWAKNEESFEEYSDQ</sequence>
<dbReference type="KEGG" id="pbu:L21SP3_02310"/>
<evidence type="ECO:0000313" key="1">
    <source>
        <dbReference type="EMBL" id="AQQ10477.1"/>
    </source>
</evidence>
<keyword evidence="2" id="KW-1185">Reference proteome</keyword>
<name>A0A1Q2HSN1_9BACT</name>
<dbReference type="STRING" id="1940790.L21SP3_02310"/>
<dbReference type="OrthoDB" id="517669at2"/>
<gene>
    <name evidence="1" type="ORF">L21SP3_02310</name>
</gene>
<dbReference type="RefSeq" id="WP_077541718.1">
    <property type="nucleotide sequence ID" value="NZ_CP019633.1"/>
</dbReference>
<dbReference type="Proteomes" id="UP000188273">
    <property type="component" value="Chromosome"/>
</dbReference>
<protein>
    <submittedName>
        <fullName evidence="1">Uncharacterized protein</fullName>
    </submittedName>
</protein>
<accession>A0A1Q2HSN1</accession>
<dbReference type="EMBL" id="CP019633">
    <property type="protein sequence ID" value="AQQ10477.1"/>
    <property type="molecule type" value="Genomic_DNA"/>
</dbReference>
<evidence type="ECO:0000313" key="2">
    <source>
        <dbReference type="Proteomes" id="UP000188273"/>
    </source>
</evidence>
<reference evidence="2" key="1">
    <citation type="submission" date="2017-02" db="EMBL/GenBank/DDBJ databases">
        <title>Comparative genomics and description of representatives of a novel lineage of planctomycetes thriving in anoxic sediments.</title>
        <authorList>
            <person name="Spring S."/>
            <person name="Bunk B."/>
            <person name="Sproer C."/>
            <person name="Klenk H.-P."/>
        </authorList>
    </citation>
    <scope>NUCLEOTIDE SEQUENCE [LARGE SCALE GENOMIC DNA]</scope>
    <source>
        <strain evidence="2">L21-RPul-D3</strain>
    </source>
</reference>
<dbReference type="REBASE" id="211554">
    <property type="entry name" value="PbaD3IVP"/>
</dbReference>
<dbReference type="AlphaFoldDB" id="A0A1Q2HSN1"/>
<proteinExistence type="predicted"/>